<organism evidence="2 3">
    <name type="scientific">Setomelanomma holmii</name>
    <dbReference type="NCBI Taxonomy" id="210430"/>
    <lineage>
        <taxon>Eukaryota</taxon>
        <taxon>Fungi</taxon>
        <taxon>Dikarya</taxon>
        <taxon>Ascomycota</taxon>
        <taxon>Pezizomycotina</taxon>
        <taxon>Dothideomycetes</taxon>
        <taxon>Pleosporomycetidae</taxon>
        <taxon>Pleosporales</taxon>
        <taxon>Pleosporineae</taxon>
        <taxon>Phaeosphaeriaceae</taxon>
        <taxon>Setomelanomma</taxon>
    </lineage>
</organism>
<dbReference type="AlphaFoldDB" id="A0A9P4H6M4"/>
<proteinExistence type="predicted"/>
<dbReference type="PANTHER" id="PTHR35395:SF1">
    <property type="entry name" value="DUF6536 DOMAIN-CONTAINING PROTEIN"/>
    <property type="match status" value="1"/>
</dbReference>
<keyword evidence="1" id="KW-1133">Transmembrane helix</keyword>
<protein>
    <submittedName>
        <fullName evidence="2">Uncharacterized protein</fullName>
    </submittedName>
</protein>
<keyword evidence="3" id="KW-1185">Reference proteome</keyword>
<dbReference type="Proteomes" id="UP000799777">
    <property type="component" value="Unassembled WGS sequence"/>
</dbReference>
<name>A0A9P4H6M4_9PLEO</name>
<dbReference type="OrthoDB" id="3695449at2759"/>
<dbReference type="PANTHER" id="PTHR35395">
    <property type="entry name" value="DUF6536 DOMAIN-CONTAINING PROTEIN"/>
    <property type="match status" value="1"/>
</dbReference>
<sequence>MAGYRDTEPPQHTAVATTAKMALFAAVHIVDTFTSVRSDENMVMNRTISTMKPTNSSYLNLSNTDYLGVYRTNYVSRRDLYLTIDLIGVSTSQQRNQSSNAADLRQEFPGNRSMLAYMTHDSPQWISPPYTSALGYFSLHVAHAFSQKSNANSRLQISLHFMVVVVIFNAAKISIMALVLLEDDSAYLVTLGDAMASFLKRPDSFTQKKCMLGKEELFTKLGLLPLRPNSTDEEAIVLQSRADVSFPSFAF</sequence>
<dbReference type="EMBL" id="ML978204">
    <property type="protein sequence ID" value="KAF2029141.1"/>
    <property type="molecule type" value="Genomic_DNA"/>
</dbReference>
<evidence type="ECO:0000256" key="1">
    <source>
        <dbReference type="SAM" id="Phobius"/>
    </source>
</evidence>
<comment type="caution">
    <text evidence="2">The sequence shown here is derived from an EMBL/GenBank/DDBJ whole genome shotgun (WGS) entry which is preliminary data.</text>
</comment>
<evidence type="ECO:0000313" key="2">
    <source>
        <dbReference type="EMBL" id="KAF2029141.1"/>
    </source>
</evidence>
<accession>A0A9P4H6M4</accession>
<keyword evidence="1" id="KW-0812">Transmembrane</keyword>
<gene>
    <name evidence="2" type="ORF">EK21DRAFT_90038</name>
</gene>
<evidence type="ECO:0000313" key="3">
    <source>
        <dbReference type="Proteomes" id="UP000799777"/>
    </source>
</evidence>
<feature type="transmembrane region" description="Helical" evidence="1">
    <location>
        <begin position="157"/>
        <end position="181"/>
    </location>
</feature>
<keyword evidence="1" id="KW-0472">Membrane</keyword>
<reference evidence="2" key="1">
    <citation type="journal article" date="2020" name="Stud. Mycol.">
        <title>101 Dothideomycetes genomes: a test case for predicting lifestyles and emergence of pathogens.</title>
        <authorList>
            <person name="Haridas S."/>
            <person name="Albert R."/>
            <person name="Binder M."/>
            <person name="Bloem J."/>
            <person name="Labutti K."/>
            <person name="Salamov A."/>
            <person name="Andreopoulos B."/>
            <person name="Baker S."/>
            <person name="Barry K."/>
            <person name="Bills G."/>
            <person name="Bluhm B."/>
            <person name="Cannon C."/>
            <person name="Castanera R."/>
            <person name="Culley D."/>
            <person name="Daum C."/>
            <person name="Ezra D."/>
            <person name="Gonzalez J."/>
            <person name="Henrissat B."/>
            <person name="Kuo A."/>
            <person name="Liang C."/>
            <person name="Lipzen A."/>
            <person name="Lutzoni F."/>
            <person name="Magnuson J."/>
            <person name="Mondo S."/>
            <person name="Nolan M."/>
            <person name="Ohm R."/>
            <person name="Pangilinan J."/>
            <person name="Park H.-J."/>
            <person name="Ramirez L."/>
            <person name="Alfaro M."/>
            <person name="Sun H."/>
            <person name="Tritt A."/>
            <person name="Yoshinaga Y."/>
            <person name="Zwiers L.-H."/>
            <person name="Turgeon B."/>
            <person name="Goodwin S."/>
            <person name="Spatafora J."/>
            <person name="Crous P."/>
            <person name="Grigoriev I."/>
        </authorList>
    </citation>
    <scope>NUCLEOTIDE SEQUENCE</scope>
    <source>
        <strain evidence="2">CBS 110217</strain>
    </source>
</reference>